<evidence type="ECO:0000313" key="2">
    <source>
        <dbReference type="EMBL" id="GIF04096.1"/>
    </source>
</evidence>
<protein>
    <submittedName>
        <fullName evidence="2">Uncharacterized protein</fullName>
    </submittedName>
</protein>
<feature type="compositionally biased region" description="Basic and acidic residues" evidence="1">
    <location>
        <begin position="1"/>
        <end position="10"/>
    </location>
</feature>
<evidence type="ECO:0000313" key="3">
    <source>
        <dbReference type="Proteomes" id="UP000629619"/>
    </source>
</evidence>
<feature type="region of interest" description="Disordered" evidence="1">
    <location>
        <begin position="1"/>
        <end position="111"/>
    </location>
</feature>
<dbReference type="AlphaFoldDB" id="A0A919N4B1"/>
<reference evidence="2" key="1">
    <citation type="submission" date="2021-01" db="EMBL/GenBank/DDBJ databases">
        <title>Whole genome shotgun sequence of Actinoplanes siamensis NBRC 109076.</title>
        <authorList>
            <person name="Komaki H."/>
            <person name="Tamura T."/>
        </authorList>
    </citation>
    <scope>NUCLEOTIDE SEQUENCE</scope>
    <source>
        <strain evidence="2">NBRC 109076</strain>
    </source>
</reference>
<sequence>MHRAGEHQQDSDQVGGPLHRAQAAGSGGGVQECGHADDPAGRAWAAASGCGRISGVRPWAYEGAGGRQRLRPRDEKGTDDGRLTGWKDGSGRVVFGDDPAEVAAAERSGKP</sequence>
<evidence type="ECO:0000256" key="1">
    <source>
        <dbReference type="SAM" id="MobiDB-lite"/>
    </source>
</evidence>
<dbReference type="EMBL" id="BOMW01000016">
    <property type="protein sequence ID" value="GIF04096.1"/>
    <property type="molecule type" value="Genomic_DNA"/>
</dbReference>
<accession>A0A919N4B1</accession>
<name>A0A919N4B1_9ACTN</name>
<dbReference type="Proteomes" id="UP000629619">
    <property type="component" value="Unassembled WGS sequence"/>
</dbReference>
<organism evidence="2 3">
    <name type="scientific">Actinoplanes siamensis</name>
    <dbReference type="NCBI Taxonomy" id="1223317"/>
    <lineage>
        <taxon>Bacteria</taxon>
        <taxon>Bacillati</taxon>
        <taxon>Actinomycetota</taxon>
        <taxon>Actinomycetes</taxon>
        <taxon>Micromonosporales</taxon>
        <taxon>Micromonosporaceae</taxon>
        <taxon>Actinoplanes</taxon>
    </lineage>
</organism>
<keyword evidence="3" id="KW-1185">Reference proteome</keyword>
<comment type="caution">
    <text evidence="2">The sequence shown here is derived from an EMBL/GenBank/DDBJ whole genome shotgun (WGS) entry which is preliminary data.</text>
</comment>
<proteinExistence type="predicted"/>
<feature type="compositionally biased region" description="Basic and acidic residues" evidence="1">
    <location>
        <begin position="71"/>
        <end position="82"/>
    </location>
</feature>
<gene>
    <name evidence="2" type="ORF">Asi03nite_16340</name>
</gene>